<proteinExistence type="predicted"/>
<name>A0A7R7IC18_9FIRM</name>
<dbReference type="EMBL" id="AP024169">
    <property type="protein sequence ID" value="BCN29434.1"/>
    <property type="molecule type" value="Genomic_DNA"/>
</dbReference>
<sequence length="52" mass="5949">MERLERGNYYRKVILNMQKSAEVILAERRRTESIGVPSITEKGGVADEGRKL</sequence>
<protein>
    <submittedName>
        <fullName evidence="1">Uncharacterized protein</fullName>
    </submittedName>
</protein>
<keyword evidence="2" id="KW-1185">Reference proteome</keyword>
<evidence type="ECO:0000313" key="1">
    <source>
        <dbReference type="EMBL" id="BCN29434.1"/>
    </source>
</evidence>
<evidence type="ECO:0000313" key="2">
    <source>
        <dbReference type="Proteomes" id="UP000595897"/>
    </source>
</evidence>
<gene>
    <name evidence="1" type="ORF">bsdtb5_07290</name>
</gene>
<dbReference type="KEGG" id="ahb:bsdtb5_07290"/>
<accession>A0A7R7IC18</accession>
<dbReference type="Proteomes" id="UP000595897">
    <property type="component" value="Chromosome"/>
</dbReference>
<dbReference type="AlphaFoldDB" id="A0A7R7IC18"/>
<organism evidence="1 2">
    <name type="scientific">Anaeromicropila herbilytica</name>
    <dbReference type="NCBI Taxonomy" id="2785025"/>
    <lineage>
        <taxon>Bacteria</taxon>
        <taxon>Bacillati</taxon>
        <taxon>Bacillota</taxon>
        <taxon>Clostridia</taxon>
        <taxon>Lachnospirales</taxon>
        <taxon>Lachnospiraceae</taxon>
        <taxon>Anaeromicropila</taxon>
    </lineage>
</organism>
<reference evidence="1 2" key="1">
    <citation type="submission" date="2020-11" db="EMBL/GenBank/DDBJ databases">
        <title>Draft genome sequencing of a Lachnospiraceae strain isolated from anoxic soil subjected to BSD treatment.</title>
        <authorList>
            <person name="Uek A."/>
            <person name="Tonouchi A."/>
        </authorList>
    </citation>
    <scope>NUCLEOTIDE SEQUENCE [LARGE SCALE GENOMIC DNA]</scope>
    <source>
        <strain evidence="1 2">TB5</strain>
    </source>
</reference>